<keyword evidence="3" id="KW-1185">Reference proteome</keyword>
<keyword evidence="1" id="KW-0732">Signal</keyword>
<evidence type="ECO:0000313" key="2">
    <source>
        <dbReference type="EMBL" id="KEQ12873.1"/>
    </source>
</evidence>
<protein>
    <submittedName>
        <fullName evidence="2">Uncharacterized protein</fullName>
    </submittedName>
</protein>
<dbReference type="EMBL" id="JOKG01000004">
    <property type="protein sequence ID" value="KEQ12873.1"/>
    <property type="molecule type" value="Genomic_DNA"/>
</dbReference>
<feature type="signal peptide" evidence="1">
    <location>
        <begin position="1"/>
        <end position="21"/>
    </location>
</feature>
<dbReference type="RefSeq" id="WP_034878292.1">
    <property type="nucleotide sequence ID" value="NZ_JOKG01000004.1"/>
</dbReference>
<evidence type="ECO:0000256" key="1">
    <source>
        <dbReference type="SAM" id="SignalP"/>
    </source>
</evidence>
<evidence type="ECO:0000313" key="3">
    <source>
        <dbReference type="Proteomes" id="UP000028006"/>
    </source>
</evidence>
<dbReference type="Proteomes" id="UP000028006">
    <property type="component" value="Unassembled WGS sequence"/>
</dbReference>
<organism evidence="2 3">
    <name type="scientific">Endozoicomonas montiporae</name>
    <dbReference type="NCBI Taxonomy" id="1027273"/>
    <lineage>
        <taxon>Bacteria</taxon>
        <taxon>Pseudomonadati</taxon>
        <taxon>Pseudomonadota</taxon>
        <taxon>Gammaproteobacteria</taxon>
        <taxon>Oceanospirillales</taxon>
        <taxon>Endozoicomonadaceae</taxon>
        <taxon>Endozoicomonas</taxon>
    </lineage>
</organism>
<feature type="chain" id="PRO_5001760578" evidence="1">
    <location>
        <begin position="22"/>
        <end position="357"/>
    </location>
</feature>
<dbReference type="AlphaFoldDB" id="A0A081N350"/>
<proteinExistence type="predicted"/>
<accession>A0A081N350</accession>
<reference evidence="2 3" key="1">
    <citation type="submission" date="2014-06" db="EMBL/GenBank/DDBJ databases">
        <title>Whole Genome Sequences of Three Symbiotic Endozoicomonas Bacteria.</title>
        <authorList>
            <person name="Neave M.J."/>
            <person name="Apprill A."/>
            <person name="Voolstra C.R."/>
        </authorList>
    </citation>
    <scope>NUCLEOTIDE SEQUENCE [LARGE SCALE GENOMIC DNA]</scope>
    <source>
        <strain evidence="2 3">LMG 24815</strain>
    </source>
</reference>
<comment type="caution">
    <text evidence="2">The sequence shown here is derived from an EMBL/GenBank/DDBJ whole genome shotgun (WGS) entry which is preliminary data.</text>
</comment>
<name>A0A081N350_9GAMM</name>
<sequence length="357" mass="39038">MKKTVWATGLFAALVATVAWGMPLDTERQTTAATFQDLVMQTSKTVEESESSTLTVNPDKELVEKRIFECVYADNDTTSRNRVLIRGSQSCGILEAPQELEAGTQGSQVLEAVGQRVADYVNAYLPGVHQPEKTTCFPIQSKEGDYTRLSKYIEAMTRIAPNKAIRAEQPEVVSKAEDDIKKLFGETRYAVTVHNNQLCELVLVKENAPLQSNAGRSIRGCMQSCMHGLGMFLSTGAGWTWFGIKNIALAAPGAWLFRWVPSSAWWDTTTGKILYGDFAPNVTANAGGLLGVWQYPVTRNPYTGTDFTVGDSIMSWAAGFATVYYGPVPQIMAGLGTLYTLSLGRGIARLKGTHLQQ</sequence>
<gene>
    <name evidence="2" type="ORF">GZ77_20760</name>
</gene>